<dbReference type="WBParaSite" id="PS1159_v2.g2018.t1">
    <property type="protein sequence ID" value="PS1159_v2.g2018.t1"/>
    <property type="gene ID" value="PS1159_v2.g2018"/>
</dbReference>
<accession>A0AC35FRP7</accession>
<protein>
    <submittedName>
        <fullName evidence="2">DUF4781 domain-containing protein</fullName>
    </submittedName>
</protein>
<sequence length="171" mass="19185">RKEAQKIVDVILKVRKQAGIYQLAVGIILIYCKEDEKEFSLPIFRVYTGENNSSKYVDIQCRIYESWNDWKENNRLQKLKYCYPKNGYFSCSDEGHMFDPDLDPVVKYGTSPACKLSSQIARIFDIGVHGAGFISIATLFTPVGWIGVPVLLTAEAVGWIGSASAIYGCGR</sequence>
<evidence type="ECO:0000313" key="1">
    <source>
        <dbReference type="Proteomes" id="UP000887580"/>
    </source>
</evidence>
<name>A0AC35FRP7_9BILA</name>
<dbReference type="Proteomes" id="UP000887580">
    <property type="component" value="Unplaced"/>
</dbReference>
<proteinExistence type="predicted"/>
<organism evidence="1 2">
    <name type="scientific">Panagrolaimus sp. PS1159</name>
    <dbReference type="NCBI Taxonomy" id="55785"/>
    <lineage>
        <taxon>Eukaryota</taxon>
        <taxon>Metazoa</taxon>
        <taxon>Ecdysozoa</taxon>
        <taxon>Nematoda</taxon>
        <taxon>Chromadorea</taxon>
        <taxon>Rhabditida</taxon>
        <taxon>Tylenchina</taxon>
        <taxon>Panagrolaimomorpha</taxon>
        <taxon>Panagrolaimoidea</taxon>
        <taxon>Panagrolaimidae</taxon>
        <taxon>Panagrolaimus</taxon>
    </lineage>
</organism>
<evidence type="ECO:0000313" key="2">
    <source>
        <dbReference type="WBParaSite" id="PS1159_v2.g2018.t1"/>
    </source>
</evidence>
<reference evidence="2" key="1">
    <citation type="submission" date="2022-11" db="UniProtKB">
        <authorList>
            <consortium name="WormBaseParasite"/>
        </authorList>
    </citation>
    <scope>IDENTIFICATION</scope>
</reference>